<feature type="domain" description="PAS" evidence="6">
    <location>
        <begin position="16"/>
        <end position="58"/>
    </location>
</feature>
<dbReference type="Pfam" id="PF13185">
    <property type="entry name" value="GAF_2"/>
    <property type="match status" value="1"/>
</dbReference>
<dbReference type="Gene3D" id="3.30.565.10">
    <property type="entry name" value="Histidine kinase-like ATPase, C-terminal domain"/>
    <property type="match status" value="1"/>
</dbReference>
<dbReference type="SMART" id="SM00448">
    <property type="entry name" value="REC"/>
    <property type="match status" value="1"/>
</dbReference>
<dbReference type="RefSeq" id="WP_145360742.1">
    <property type="nucleotide sequence ID" value="NZ_CP036265.1"/>
</dbReference>
<dbReference type="EC" id="2.7.7.65" evidence="8"/>
<dbReference type="AlphaFoldDB" id="A0A517PEE9"/>
<feature type="domain" description="PAC" evidence="7">
    <location>
        <begin position="363"/>
        <end position="415"/>
    </location>
</feature>
<evidence type="ECO:0000256" key="2">
    <source>
        <dbReference type="ARBA" id="ARBA00022777"/>
    </source>
</evidence>
<keyword evidence="1 8" id="KW-0808">Transferase</keyword>
<protein>
    <submittedName>
        <fullName evidence="8">Putative diguanylate cyclase YegE</fullName>
        <ecNumber evidence="8">2.7.7.65</ecNumber>
    </submittedName>
</protein>
<reference evidence="8 9" key="1">
    <citation type="submission" date="2019-02" db="EMBL/GenBank/DDBJ databases">
        <title>Deep-cultivation of Planctomycetes and their phenomic and genomic characterization uncovers novel biology.</title>
        <authorList>
            <person name="Wiegand S."/>
            <person name="Jogler M."/>
            <person name="Boedeker C."/>
            <person name="Pinto D."/>
            <person name="Vollmers J."/>
            <person name="Rivas-Marin E."/>
            <person name="Kohn T."/>
            <person name="Peeters S.H."/>
            <person name="Heuer A."/>
            <person name="Rast P."/>
            <person name="Oberbeckmann S."/>
            <person name="Bunk B."/>
            <person name="Jeske O."/>
            <person name="Meyerdierks A."/>
            <person name="Storesund J.E."/>
            <person name="Kallscheuer N."/>
            <person name="Luecker S."/>
            <person name="Lage O.M."/>
            <person name="Pohl T."/>
            <person name="Merkel B.J."/>
            <person name="Hornburger P."/>
            <person name="Mueller R.-W."/>
            <person name="Bruemmer F."/>
            <person name="Labrenz M."/>
            <person name="Spormann A.M."/>
            <person name="Op den Camp H."/>
            <person name="Overmann J."/>
            <person name="Amann R."/>
            <person name="Jetten M.S.M."/>
            <person name="Mascher T."/>
            <person name="Medema M.H."/>
            <person name="Devos D.P."/>
            <person name="Kaster A.-K."/>
            <person name="Ovreas L."/>
            <person name="Rohde M."/>
            <person name="Galperin M.Y."/>
            <person name="Jogler C."/>
        </authorList>
    </citation>
    <scope>NUCLEOTIDE SEQUENCE [LARGE SCALE GENOMIC DNA]</scope>
    <source>
        <strain evidence="8 9">CA12</strain>
    </source>
</reference>
<dbReference type="InterPro" id="IPR013656">
    <property type="entry name" value="PAS_4"/>
</dbReference>
<feature type="region of interest" description="Disordered" evidence="4">
    <location>
        <begin position="223"/>
        <end position="271"/>
    </location>
</feature>
<dbReference type="SMART" id="SM00065">
    <property type="entry name" value="GAF"/>
    <property type="match status" value="1"/>
</dbReference>
<dbReference type="GO" id="GO:0052621">
    <property type="term" value="F:diguanylate cyclase activity"/>
    <property type="evidence" value="ECO:0007669"/>
    <property type="project" value="UniProtKB-EC"/>
</dbReference>
<keyword evidence="8" id="KW-0548">Nucleotidyltransferase</keyword>
<dbReference type="Pfam" id="PF13426">
    <property type="entry name" value="PAS_9"/>
    <property type="match status" value="1"/>
</dbReference>
<dbReference type="InterPro" id="IPR058245">
    <property type="entry name" value="NreC/VraR/RcsB-like_REC"/>
</dbReference>
<dbReference type="Gene3D" id="3.30.450.20">
    <property type="entry name" value="PAS domain"/>
    <property type="match status" value="4"/>
</dbReference>
<evidence type="ECO:0000313" key="9">
    <source>
        <dbReference type="Proteomes" id="UP000318741"/>
    </source>
</evidence>
<evidence type="ECO:0000259" key="5">
    <source>
        <dbReference type="PROSITE" id="PS50110"/>
    </source>
</evidence>
<dbReference type="InterPro" id="IPR001789">
    <property type="entry name" value="Sig_transdc_resp-reg_receiver"/>
</dbReference>
<dbReference type="InterPro" id="IPR029016">
    <property type="entry name" value="GAF-like_dom_sf"/>
</dbReference>
<feature type="modified residue" description="4-aspartylphosphate" evidence="3">
    <location>
        <position position="1078"/>
    </location>
</feature>
<evidence type="ECO:0000256" key="4">
    <source>
        <dbReference type="SAM" id="MobiDB-lite"/>
    </source>
</evidence>
<evidence type="ECO:0000259" key="7">
    <source>
        <dbReference type="PROSITE" id="PS50113"/>
    </source>
</evidence>
<dbReference type="PANTHER" id="PTHR44757:SF2">
    <property type="entry name" value="BIOFILM ARCHITECTURE MAINTENANCE PROTEIN MBAA"/>
    <property type="match status" value="1"/>
</dbReference>
<feature type="domain" description="Response regulatory" evidence="5">
    <location>
        <begin position="1027"/>
        <end position="1143"/>
    </location>
</feature>
<keyword evidence="3" id="KW-0597">Phosphoprotein</keyword>
<dbReference type="InterPro" id="IPR003018">
    <property type="entry name" value="GAF"/>
</dbReference>
<dbReference type="SMART" id="SM00086">
    <property type="entry name" value="PAC"/>
    <property type="match status" value="3"/>
</dbReference>
<evidence type="ECO:0000259" key="6">
    <source>
        <dbReference type="PROSITE" id="PS50112"/>
    </source>
</evidence>
<proteinExistence type="predicted"/>
<feature type="domain" description="PAS" evidence="6">
    <location>
        <begin position="290"/>
        <end position="361"/>
    </location>
</feature>
<organism evidence="8 9">
    <name type="scientific">Alienimonas californiensis</name>
    <dbReference type="NCBI Taxonomy" id="2527989"/>
    <lineage>
        <taxon>Bacteria</taxon>
        <taxon>Pseudomonadati</taxon>
        <taxon>Planctomycetota</taxon>
        <taxon>Planctomycetia</taxon>
        <taxon>Planctomycetales</taxon>
        <taxon>Planctomycetaceae</taxon>
        <taxon>Alienimonas</taxon>
    </lineage>
</organism>
<feature type="domain" description="PAS" evidence="6">
    <location>
        <begin position="606"/>
        <end position="676"/>
    </location>
</feature>
<dbReference type="InterPro" id="IPR036890">
    <property type="entry name" value="HATPase_C_sf"/>
</dbReference>
<dbReference type="SUPFAM" id="SSF52172">
    <property type="entry name" value="CheY-like"/>
    <property type="match status" value="1"/>
</dbReference>
<dbReference type="GO" id="GO:0016301">
    <property type="term" value="F:kinase activity"/>
    <property type="evidence" value="ECO:0007669"/>
    <property type="project" value="UniProtKB-KW"/>
</dbReference>
<dbReference type="SMART" id="SM00091">
    <property type="entry name" value="PAS"/>
    <property type="match status" value="3"/>
</dbReference>
<dbReference type="SUPFAM" id="SSF55781">
    <property type="entry name" value="GAF domain-like"/>
    <property type="match status" value="1"/>
</dbReference>
<dbReference type="CDD" id="cd17535">
    <property type="entry name" value="REC_NarL-like"/>
    <property type="match status" value="1"/>
</dbReference>
<evidence type="ECO:0000256" key="1">
    <source>
        <dbReference type="ARBA" id="ARBA00022679"/>
    </source>
</evidence>
<dbReference type="PROSITE" id="PS50110">
    <property type="entry name" value="RESPONSE_REGULATORY"/>
    <property type="match status" value="1"/>
</dbReference>
<dbReference type="PROSITE" id="PS50113">
    <property type="entry name" value="PAC"/>
    <property type="match status" value="2"/>
</dbReference>
<dbReference type="SUPFAM" id="SSF55785">
    <property type="entry name" value="PYP-like sensor domain (PAS domain)"/>
    <property type="match status" value="3"/>
</dbReference>
<evidence type="ECO:0000256" key="3">
    <source>
        <dbReference type="PROSITE-ProRule" id="PRU00169"/>
    </source>
</evidence>
<dbReference type="Proteomes" id="UP000318741">
    <property type="component" value="Chromosome"/>
</dbReference>
<dbReference type="EMBL" id="CP036265">
    <property type="protein sequence ID" value="QDT17749.1"/>
    <property type="molecule type" value="Genomic_DNA"/>
</dbReference>
<dbReference type="OrthoDB" id="275810at2"/>
<dbReference type="PANTHER" id="PTHR44757">
    <property type="entry name" value="DIGUANYLATE CYCLASE DGCP"/>
    <property type="match status" value="1"/>
</dbReference>
<dbReference type="Gene3D" id="3.30.450.40">
    <property type="match status" value="1"/>
</dbReference>
<dbReference type="Pfam" id="PF08447">
    <property type="entry name" value="PAS_3"/>
    <property type="match status" value="1"/>
</dbReference>
<dbReference type="InterPro" id="IPR035965">
    <property type="entry name" value="PAS-like_dom_sf"/>
</dbReference>
<accession>A0A517PEE9</accession>
<dbReference type="NCBIfam" id="TIGR00229">
    <property type="entry name" value="sensory_box"/>
    <property type="match status" value="3"/>
</dbReference>
<dbReference type="CDD" id="cd00130">
    <property type="entry name" value="PAS"/>
    <property type="match status" value="3"/>
</dbReference>
<keyword evidence="2" id="KW-0418">Kinase</keyword>
<dbReference type="InterPro" id="IPR013655">
    <property type="entry name" value="PAS_fold_3"/>
</dbReference>
<name>A0A517PEE9_9PLAN</name>
<dbReference type="GO" id="GO:0000160">
    <property type="term" value="P:phosphorelay signal transduction system"/>
    <property type="evidence" value="ECO:0007669"/>
    <property type="project" value="InterPro"/>
</dbReference>
<dbReference type="KEGG" id="acaf:CA12_38810"/>
<sequence>MTEALPQTPAARETDVSRRLRRLFETDLLGILFFRYDGGVTEANDAFLQLVGLSRADLERGAVDWAAMTPPEFLDRDAEKVAELRAAGTCEPYEKEYVRADGSRVPVLVGAAAVDDDGGIAFMLDLTEQHALRRERDRLAVQKDLAFEAEAVGTCRVHFERGTFEPDDRALAVLRLEGRPGARPLTAWLDAVHEHDRPGVQEALAKVRDGGWCERQFRLAPEAGTREPQTGEAEVGEAEVGEAEVGEDPAGRTVRAAGRPTWDGDDRSGPPDGLIATVRDVTESAAVSRRSVLFSELLEQTEDVVCVFTAAGVVQSLNRAGRRLLGRSRQEAEGRPVASLYGPDAFQRLREEGLPAAARAGHWAGDVELMGADGRPVPMLHSLTAHRDVRGELTHYSMICRDITDRVRAEQVAAARQECLARLAAGAPIAEVLILLAEAAERLLPQAGRVCIFLRGGAEEGKLPPSSPWGGAAPGERLRLAAAPSVSDAFRRETDGWPADESGGACGAAALHNTRVIVEDVRTNPLCRDFRGFNDAHGVGSVWTTNVSAADGTLLGTFAVYHSIPRRPTPADLGVVDPLAHTAAVAVERAAADALAARLNDDLRRSERRFRGTFENVGVGVAHVGLDGTWLRVNRRLCEIVDYPEEELRTLTFQDLTHPDDLVNDLELFGRLLSGEIPSYSLRKRYLRKPGGAVWIQLTVALQRDAAGEAEYAISVVEDISEKVRAEEALQEMNATLELQVASRTNRIRRQKSKLERLARGLAETETRERRRLAHAVHDDLQQIIAAAKMSASGLLARELAAADQAAPGDGLSAGSGDNPAEDAHAVPGPAAITVDLLDEAMNRARALTQELVPTLLYDRGLVPALAALCRRSEERGQQPIRFAAAGGDEPPPANLVDRADPRGPLLFHAARELLFNAAKHAPHLPVRLTLERVWGGGLQLVVSNPLPADVMAAQRPERFDSHRSADECFGLFSLAEQAGLAGGDLSISRDDAAFIATMTLPAPHLSLTPRAMPDPDVAPPSPAPVRVMIVDDHRIVRTALAGLLSSTEGIVVVGEAADGCEALERVAELLPDTVVMDVTMPRMDGIEATRRVRDLMPNVRVIGLSMHDRDDMAEAMCQAGAAAYVPKGGPPEELIRVLRGEDSPDNC</sequence>
<dbReference type="Pfam" id="PF00072">
    <property type="entry name" value="Response_reg"/>
    <property type="match status" value="1"/>
</dbReference>
<dbReference type="Gene3D" id="3.40.50.2300">
    <property type="match status" value="1"/>
</dbReference>
<feature type="domain" description="PAC" evidence="7">
    <location>
        <begin position="680"/>
        <end position="732"/>
    </location>
</feature>
<dbReference type="InterPro" id="IPR011006">
    <property type="entry name" value="CheY-like_superfamily"/>
</dbReference>
<dbReference type="InterPro" id="IPR001610">
    <property type="entry name" value="PAC"/>
</dbReference>
<feature type="compositionally biased region" description="Acidic residues" evidence="4">
    <location>
        <begin position="234"/>
        <end position="247"/>
    </location>
</feature>
<dbReference type="InterPro" id="IPR000014">
    <property type="entry name" value="PAS"/>
</dbReference>
<gene>
    <name evidence="8" type="primary">yegE_2</name>
    <name evidence="8" type="ORF">CA12_38810</name>
</gene>
<dbReference type="InterPro" id="IPR000700">
    <property type="entry name" value="PAS-assoc_C"/>
</dbReference>
<dbReference type="PROSITE" id="PS50112">
    <property type="entry name" value="PAS"/>
    <property type="match status" value="3"/>
</dbReference>
<dbReference type="Pfam" id="PF08448">
    <property type="entry name" value="PAS_4"/>
    <property type="match status" value="1"/>
</dbReference>
<evidence type="ECO:0000313" key="8">
    <source>
        <dbReference type="EMBL" id="QDT17749.1"/>
    </source>
</evidence>
<keyword evidence="9" id="KW-1185">Reference proteome</keyword>
<dbReference type="InterPro" id="IPR052155">
    <property type="entry name" value="Biofilm_reg_signaling"/>
</dbReference>